<keyword evidence="1" id="KW-0175">Coiled coil</keyword>
<accession>A0ABV5X5A1</accession>
<reference evidence="2 3" key="1">
    <citation type="submission" date="2024-09" db="EMBL/GenBank/DDBJ databases">
        <authorList>
            <person name="Sun Q."/>
            <person name="Mori K."/>
        </authorList>
    </citation>
    <scope>NUCLEOTIDE SEQUENCE [LARGE SCALE GENOMIC DNA]</scope>
    <source>
        <strain evidence="2 3">JCM 11683</strain>
    </source>
</reference>
<evidence type="ECO:0000313" key="3">
    <source>
        <dbReference type="Proteomes" id="UP001589707"/>
    </source>
</evidence>
<sequence length="288" mass="33549">MLQEPQEQVPLRQVVRRPHPAVKELRDRPGRLPMPLRRRCVLVAHSLVTEALARGWTVTPVEARRELDGYRGTYLRYASQALLLLDAGHATVGIAFSEVTKRRPHEDTKEEAARRAKGKYVWAPRYDYVGDGRLRMHLTDRDGRKTGASWTDGARVKVEERLPDVIAAVEAASERAVRMEQERRREEEERLRREEAHRVDQLRRGYEVWEQALHAGTDAWARYQKMSAFVDEVERDIGEEGHPFVEWARGHLDAVDPRRALPSGDVPTWMHEERARHGRYEPNSTYRW</sequence>
<name>A0ABV5X5A1_9MICO</name>
<feature type="coiled-coil region" evidence="1">
    <location>
        <begin position="169"/>
        <end position="197"/>
    </location>
</feature>
<protein>
    <submittedName>
        <fullName evidence="2">Uncharacterized protein</fullName>
    </submittedName>
</protein>
<dbReference type="Proteomes" id="UP001589707">
    <property type="component" value="Unassembled WGS sequence"/>
</dbReference>
<organism evidence="2 3">
    <name type="scientific">Brevibacterium otitidis</name>
    <dbReference type="NCBI Taxonomy" id="53364"/>
    <lineage>
        <taxon>Bacteria</taxon>
        <taxon>Bacillati</taxon>
        <taxon>Actinomycetota</taxon>
        <taxon>Actinomycetes</taxon>
        <taxon>Micrococcales</taxon>
        <taxon>Brevibacteriaceae</taxon>
        <taxon>Brevibacterium</taxon>
    </lineage>
</organism>
<gene>
    <name evidence="2" type="ORF">ACFFN1_14635</name>
</gene>
<dbReference type="EMBL" id="JBHMAU010000125">
    <property type="protein sequence ID" value="MFB9777613.1"/>
    <property type="molecule type" value="Genomic_DNA"/>
</dbReference>
<evidence type="ECO:0000256" key="1">
    <source>
        <dbReference type="SAM" id="Coils"/>
    </source>
</evidence>
<evidence type="ECO:0000313" key="2">
    <source>
        <dbReference type="EMBL" id="MFB9777613.1"/>
    </source>
</evidence>
<comment type="caution">
    <text evidence="2">The sequence shown here is derived from an EMBL/GenBank/DDBJ whole genome shotgun (WGS) entry which is preliminary data.</text>
</comment>
<dbReference type="RefSeq" id="WP_376841590.1">
    <property type="nucleotide sequence ID" value="NZ_JBHMAU010000125.1"/>
</dbReference>
<proteinExistence type="predicted"/>
<keyword evidence="3" id="KW-1185">Reference proteome</keyword>